<keyword evidence="3" id="KW-0732">Signal</keyword>
<evidence type="ECO:0000313" key="4">
    <source>
        <dbReference type="EMBL" id="KAF2235130.1"/>
    </source>
</evidence>
<feature type="compositionally biased region" description="Low complexity" evidence="1">
    <location>
        <begin position="288"/>
        <end position="318"/>
    </location>
</feature>
<evidence type="ECO:0000313" key="5">
    <source>
        <dbReference type="Proteomes" id="UP000800092"/>
    </source>
</evidence>
<feature type="chain" id="PRO_5025401575" description="GPI anchored protein" evidence="3">
    <location>
        <begin position="28"/>
        <end position="512"/>
    </location>
</feature>
<evidence type="ECO:0000256" key="3">
    <source>
        <dbReference type="SAM" id="SignalP"/>
    </source>
</evidence>
<feature type="region of interest" description="Disordered" evidence="1">
    <location>
        <begin position="354"/>
        <end position="388"/>
    </location>
</feature>
<dbReference type="PANTHER" id="PTHR39599">
    <property type="entry name" value="GPI-ANCHORED PROTEIN (EUROFUNG)-RELATED-RELATED"/>
    <property type="match status" value="1"/>
</dbReference>
<evidence type="ECO:0000256" key="1">
    <source>
        <dbReference type="SAM" id="MobiDB-lite"/>
    </source>
</evidence>
<accession>A0A6A6HC96</accession>
<protein>
    <recommendedName>
        <fullName evidence="6">GPI anchored protein</fullName>
    </recommendedName>
</protein>
<dbReference type="AlphaFoldDB" id="A0A6A6HC96"/>
<sequence>MQLFAKILSLPPSLLVLIATSSHPIASEKQWPYNLPPHVKYFPEDEVHIKRSVEIQNRLATQVPSVVRKMSPDAGEMFFLDYWQFDDLKAPQSAILDPPDLRGEQFNQNAEGSSQRESLRSKSSIIEDAGNGTGLMLPPFHLHAEISIHQESYLRFLRRTLIERDYQCPAETNDCASIGRPNNCCATDETCVIVTDTGNGDVGCCPSGSSCGSQVSSCNTAAGYTSCPGSPNGGCCIPGFACQDVGCVASSIMTTTTTLPLATVTTGESSTATKTTASSSSPPPPPSTSSVVTAGTPVPVPSPSATITTSTATPISSSATCSTGFQSCPASVGGGCCPTDRACGSPDCPPLPSSTGSSTGATAVPPVRPTSDSTEAASVTSTAPSSSQSFVGCPTGFYACSAYYPGGCCQVGRDCASTSCPTLQSTTAVTGSVATVAAGSGTCANGWFSCAANVGGGCCPSGYNCGASCTAGASGSNNQQVGKMAPNAASAAMLGWSFLISGCAFGLGMLIL</sequence>
<dbReference type="Proteomes" id="UP000800092">
    <property type="component" value="Unassembled WGS sequence"/>
</dbReference>
<feature type="transmembrane region" description="Helical" evidence="2">
    <location>
        <begin position="488"/>
        <end position="511"/>
    </location>
</feature>
<keyword evidence="5" id="KW-1185">Reference proteome</keyword>
<evidence type="ECO:0000256" key="2">
    <source>
        <dbReference type="SAM" id="Phobius"/>
    </source>
</evidence>
<dbReference type="EMBL" id="ML991793">
    <property type="protein sequence ID" value="KAF2235130.1"/>
    <property type="molecule type" value="Genomic_DNA"/>
</dbReference>
<feature type="compositionally biased region" description="Low complexity" evidence="1">
    <location>
        <begin position="264"/>
        <end position="280"/>
    </location>
</feature>
<dbReference type="OrthoDB" id="2426396at2759"/>
<name>A0A6A6HC96_VIRVR</name>
<feature type="compositionally biased region" description="Low complexity" evidence="1">
    <location>
        <begin position="370"/>
        <end position="388"/>
    </location>
</feature>
<keyword evidence="2" id="KW-0472">Membrane</keyword>
<dbReference type="PANTHER" id="PTHR39599:SF1">
    <property type="entry name" value="GPI-ANCHORED PROTEIN (EUROFUNG)"/>
    <property type="match status" value="1"/>
</dbReference>
<keyword evidence="2" id="KW-0812">Transmembrane</keyword>
<feature type="region of interest" description="Disordered" evidence="1">
    <location>
        <begin position="94"/>
        <end position="122"/>
    </location>
</feature>
<proteinExistence type="predicted"/>
<feature type="signal peptide" evidence="3">
    <location>
        <begin position="1"/>
        <end position="27"/>
    </location>
</feature>
<evidence type="ECO:0008006" key="6">
    <source>
        <dbReference type="Google" id="ProtNLM"/>
    </source>
</evidence>
<feature type="region of interest" description="Disordered" evidence="1">
    <location>
        <begin position="264"/>
        <end position="318"/>
    </location>
</feature>
<keyword evidence="2" id="KW-1133">Transmembrane helix</keyword>
<reference evidence="4" key="1">
    <citation type="journal article" date="2020" name="Stud. Mycol.">
        <title>101 Dothideomycetes genomes: a test case for predicting lifestyles and emergence of pathogens.</title>
        <authorList>
            <person name="Haridas S."/>
            <person name="Albert R."/>
            <person name="Binder M."/>
            <person name="Bloem J."/>
            <person name="Labutti K."/>
            <person name="Salamov A."/>
            <person name="Andreopoulos B."/>
            <person name="Baker S."/>
            <person name="Barry K."/>
            <person name="Bills G."/>
            <person name="Bluhm B."/>
            <person name="Cannon C."/>
            <person name="Castanera R."/>
            <person name="Culley D."/>
            <person name="Daum C."/>
            <person name="Ezra D."/>
            <person name="Gonzalez J."/>
            <person name="Henrissat B."/>
            <person name="Kuo A."/>
            <person name="Liang C."/>
            <person name="Lipzen A."/>
            <person name="Lutzoni F."/>
            <person name="Magnuson J."/>
            <person name="Mondo S."/>
            <person name="Nolan M."/>
            <person name="Ohm R."/>
            <person name="Pangilinan J."/>
            <person name="Park H.-J."/>
            <person name="Ramirez L."/>
            <person name="Alfaro M."/>
            <person name="Sun H."/>
            <person name="Tritt A."/>
            <person name="Yoshinaga Y."/>
            <person name="Zwiers L.-H."/>
            <person name="Turgeon B."/>
            <person name="Goodwin S."/>
            <person name="Spatafora J."/>
            <person name="Crous P."/>
            <person name="Grigoriev I."/>
        </authorList>
    </citation>
    <scope>NUCLEOTIDE SEQUENCE</scope>
    <source>
        <strain evidence="4">Tuck. ex Michener</strain>
    </source>
</reference>
<feature type="compositionally biased region" description="Low complexity" evidence="1">
    <location>
        <begin position="113"/>
        <end position="122"/>
    </location>
</feature>
<organism evidence="4 5">
    <name type="scientific">Viridothelium virens</name>
    <name type="common">Speckled blister lichen</name>
    <name type="synonym">Trypethelium virens</name>
    <dbReference type="NCBI Taxonomy" id="1048519"/>
    <lineage>
        <taxon>Eukaryota</taxon>
        <taxon>Fungi</taxon>
        <taxon>Dikarya</taxon>
        <taxon>Ascomycota</taxon>
        <taxon>Pezizomycotina</taxon>
        <taxon>Dothideomycetes</taxon>
        <taxon>Dothideomycetes incertae sedis</taxon>
        <taxon>Trypetheliales</taxon>
        <taxon>Trypetheliaceae</taxon>
        <taxon>Viridothelium</taxon>
    </lineage>
</organism>
<gene>
    <name evidence="4" type="ORF">EV356DRAFT_500713</name>
</gene>
<feature type="compositionally biased region" description="Low complexity" evidence="1">
    <location>
        <begin position="354"/>
        <end position="363"/>
    </location>
</feature>